<protein>
    <submittedName>
        <fullName evidence="2">Competence protein CoiA family protein</fullName>
    </submittedName>
</protein>
<keyword evidence="3" id="KW-1185">Reference proteome</keyword>
<organism evidence="2 3">
    <name type="scientific">Salinisphaera aquimarina</name>
    <dbReference type="NCBI Taxonomy" id="2094031"/>
    <lineage>
        <taxon>Bacteria</taxon>
        <taxon>Pseudomonadati</taxon>
        <taxon>Pseudomonadota</taxon>
        <taxon>Gammaproteobacteria</taxon>
        <taxon>Salinisphaerales</taxon>
        <taxon>Salinisphaeraceae</taxon>
        <taxon>Salinisphaera</taxon>
    </lineage>
</organism>
<accession>A0ABV7EJT2</accession>
<dbReference type="Proteomes" id="UP001595462">
    <property type="component" value="Unassembled WGS sequence"/>
</dbReference>
<dbReference type="Pfam" id="PF25164">
    <property type="entry name" value="CoiA_N"/>
    <property type="match status" value="1"/>
</dbReference>
<sequence>MAHVDEVGRGRACDCFCATCRQPVLARQRKKRIWHFAHLADTSCEGESALHRAAKEVLADAASRQRRILLPSGLTPPLETATLETAIGKTRRADVLATIGGRRYGIEIRVTHAKNQAARDDYADANLEAFEIDLSKTTYDVNRHILEQMLLDGADRHWLFKRGMARRRAVSAPISPMPPPTRSDSYEQIANQICDYLVSPAGQADRFVSWPVIRADGMPRLEATAAQWERGSVMPKLYKVRRPGMFIGRKAGGPRLYLEGQVATPRGIASVDVELAFDIVEPASAQRPTLLIVCPVNLREPSWPGALFMRWYGINSWRAKLTNQYKQASKP</sequence>
<reference evidence="3" key="1">
    <citation type="journal article" date="2019" name="Int. J. Syst. Evol. Microbiol.">
        <title>The Global Catalogue of Microorganisms (GCM) 10K type strain sequencing project: providing services to taxonomists for standard genome sequencing and annotation.</title>
        <authorList>
            <consortium name="The Broad Institute Genomics Platform"/>
            <consortium name="The Broad Institute Genome Sequencing Center for Infectious Disease"/>
            <person name="Wu L."/>
            <person name="Ma J."/>
        </authorList>
    </citation>
    <scope>NUCLEOTIDE SEQUENCE [LARGE SCALE GENOMIC DNA]</scope>
    <source>
        <strain evidence="3">KCTC 52640</strain>
    </source>
</reference>
<gene>
    <name evidence="2" type="ORF">ACFOSU_03335</name>
</gene>
<dbReference type="RefSeq" id="WP_380686383.1">
    <property type="nucleotide sequence ID" value="NZ_JBHRSS010000001.1"/>
</dbReference>
<proteinExistence type="predicted"/>
<evidence type="ECO:0000313" key="2">
    <source>
        <dbReference type="EMBL" id="MFC3102918.1"/>
    </source>
</evidence>
<evidence type="ECO:0000259" key="1">
    <source>
        <dbReference type="Pfam" id="PF25164"/>
    </source>
</evidence>
<name>A0ABV7EJT2_9GAMM</name>
<dbReference type="InterPro" id="IPR057253">
    <property type="entry name" value="CoiA-like_N"/>
</dbReference>
<feature type="domain" description="Competence protein CoiA-like N-terminal" evidence="1">
    <location>
        <begin position="14"/>
        <end position="45"/>
    </location>
</feature>
<comment type="caution">
    <text evidence="2">The sequence shown here is derived from an EMBL/GenBank/DDBJ whole genome shotgun (WGS) entry which is preliminary data.</text>
</comment>
<evidence type="ECO:0000313" key="3">
    <source>
        <dbReference type="Proteomes" id="UP001595462"/>
    </source>
</evidence>
<dbReference type="EMBL" id="JBHRSS010000001">
    <property type="protein sequence ID" value="MFC3102918.1"/>
    <property type="molecule type" value="Genomic_DNA"/>
</dbReference>